<proteinExistence type="predicted"/>
<keyword evidence="2" id="KW-1185">Reference proteome</keyword>
<evidence type="ECO:0000313" key="2">
    <source>
        <dbReference type="Proteomes" id="UP000324222"/>
    </source>
</evidence>
<comment type="caution">
    <text evidence="1">The sequence shown here is derived from an EMBL/GenBank/DDBJ whole genome shotgun (WGS) entry which is preliminary data.</text>
</comment>
<protein>
    <submittedName>
        <fullName evidence="1">Uncharacterized protein</fullName>
    </submittedName>
</protein>
<dbReference type="EMBL" id="VSRR010003304">
    <property type="protein sequence ID" value="MPC35560.1"/>
    <property type="molecule type" value="Genomic_DNA"/>
</dbReference>
<dbReference type="Proteomes" id="UP000324222">
    <property type="component" value="Unassembled WGS sequence"/>
</dbReference>
<sequence length="111" mass="12578">MRHTSCTESYSADLHKKLVSWRHACRRRGVSVCDNKGVAPELQLLQEFSSMKRTDYSGTCTHPSNGWKPHLYTVAATLYESLLAVVEAPQLHTRRAFEVPHSVDALRRQLG</sequence>
<reference evidence="1 2" key="1">
    <citation type="submission" date="2019-05" db="EMBL/GenBank/DDBJ databases">
        <title>Another draft genome of Portunus trituberculatus and its Hox gene families provides insights of decapod evolution.</title>
        <authorList>
            <person name="Jeong J.-H."/>
            <person name="Song I."/>
            <person name="Kim S."/>
            <person name="Choi T."/>
            <person name="Kim D."/>
            <person name="Ryu S."/>
            <person name="Kim W."/>
        </authorList>
    </citation>
    <scope>NUCLEOTIDE SEQUENCE [LARGE SCALE GENOMIC DNA]</scope>
    <source>
        <tissue evidence="1">Muscle</tissue>
    </source>
</reference>
<accession>A0A5B7ELX0</accession>
<gene>
    <name evidence="1" type="ORF">E2C01_028985</name>
</gene>
<dbReference type="AlphaFoldDB" id="A0A5B7ELX0"/>
<evidence type="ECO:0000313" key="1">
    <source>
        <dbReference type="EMBL" id="MPC35560.1"/>
    </source>
</evidence>
<name>A0A5B7ELX0_PORTR</name>
<organism evidence="1 2">
    <name type="scientific">Portunus trituberculatus</name>
    <name type="common">Swimming crab</name>
    <name type="synonym">Neptunus trituberculatus</name>
    <dbReference type="NCBI Taxonomy" id="210409"/>
    <lineage>
        <taxon>Eukaryota</taxon>
        <taxon>Metazoa</taxon>
        <taxon>Ecdysozoa</taxon>
        <taxon>Arthropoda</taxon>
        <taxon>Crustacea</taxon>
        <taxon>Multicrustacea</taxon>
        <taxon>Malacostraca</taxon>
        <taxon>Eumalacostraca</taxon>
        <taxon>Eucarida</taxon>
        <taxon>Decapoda</taxon>
        <taxon>Pleocyemata</taxon>
        <taxon>Brachyura</taxon>
        <taxon>Eubrachyura</taxon>
        <taxon>Portunoidea</taxon>
        <taxon>Portunidae</taxon>
        <taxon>Portuninae</taxon>
        <taxon>Portunus</taxon>
    </lineage>
</organism>